<dbReference type="InParanoid" id="A0A2R5G5B7"/>
<protein>
    <submittedName>
        <fullName evidence="4">Uncharacterized protein</fullName>
    </submittedName>
</protein>
<evidence type="ECO:0000313" key="4">
    <source>
        <dbReference type="EMBL" id="GBG26227.1"/>
    </source>
</evidence>
<feature type="compositionally biased region" description="Acidic residues" evidence="2">
    <location>
        <begin position="130"/>
        <end position="139"/>
    </location>
</feature>
<feature type="region of interest" description="Disordered" evidence="2">
    <location>
        <begin position="1"/>
        <end position="144"/>
    </location>
</feature>
<dbReference type="EMBL" id="BEYU01000019">
    <property type="protein sequence ID" value="GBG26227.1"/>
    <property type="molecule type" value="Genomic_DNA"/>
</dbReference>
<keyword evidence="3" id="KW-1133">Transmembrane helix</keyword>
<feature type="transmembrane region" description="Helical" evidence="3">
    <location>
        <begin position="1014"/>
        <end position="1035"/>
    </location>
</feature>
<gene>
    <name evidence="4" type="ORF">FCC1311_024482</name>
</gene>
<keyword evidence="3" id="KW-0472">Membrane</keyword>
<name>A0A2R5G5B7_9STRA</name>
<keyword evidence="1" id="KW-0175">Coiled coil</keyword>
<keyword evidence="5" id="KW-1185">Reference proteome</keyword>
<feature type="coiled-coil region" evidence="1">
    <location>
        <begin position="417"/>
        <end position="455"/>
    </location>
</feature>
<proteinExistence type="predicted"/>
<evidence type="ECO:0000256" key="1">
    <source>
        <dbReference type="SAM" id="Coils"/>
    </source>
</evidence>
<evidence type="ECO:0000313" key="5">
    <source>
        <dbReference type="Proteomes" id="UP000241890"/>
    </source>
</evidence>
<evidence type="ECO:0000256" key="2">
    <source>
        <dbReference type="SAM" id="MobiDB-lite"/>
    </source>
</evidence>
<evidence type="ECO:0000256" key="3">
    <source>
        <dbReference type="SAM" id="Phobius"/>
    </source>
</evidence>
<comment type="caution">
    <text evidence="4">The sequence shown here is derived from an EMBL/GenBank/DDBJ whole genome shotgun (WGS) entry which is preliminary data.</text>
</comment>
<dbReference type="Proteomes" id="UP000241890">
    <property type="component" value="Unassembled WGS sequence"/>
</dbReference>
<dbReference type="OrthoDB" id="206539at2759"/>
<reference evidence="4 5" key="1">
    <citation type="submission" date="2017-12" db="EMBL/GenBank/DDBJ databases">
        <title>Sequencing, de novo assembly and annotation of complete genome of a new Thraustochytrid species, strain FCC1311.</title>
        <authorList>
            <person name="Sedici K."/>
            <person name="Godart F."/>
            <person name="Aiese Cigliano R."/>
            <person name="Sanseverino W."/>
            <person name="Barakat M."/>
            <person name="Ortet P."/>
            <person name="Marechal E."/>
            <person name="Cagnac O."/>
            <person name="Amato A."/>
        </authorList>
    </citation>
    <scope>NUCLEOTIDE SEQUENCE [LARGE SCALE GENOMIC DNA]</scope>
</reference>
<dbReference type="AlphaFoldDB" id="A0A2R5G5B7"/>
<sequence>MFKARPPSTPYRGVKPAKEDESEQDDEHIEGHEEGEVNETNQEPEKRSGFKLFKARPPSTPYDGLDMRKKPSARKSSALNIFKARPPSGPYADEDPLTHNPRFKPKLFRARPPSAAFPADEEFGLPVATLEDDSDDEDEGRASKNMKKPNVAIRMKTRVTKQIRKKHACERAFMCALAVSLLWLTSLVVAKEVTYYFIPTPTEASVEYSVEQSVQVTKDQRVAYEECATEVLASCEATFTRDDTAELERIQIIQEAIAEELERIKDEIVACSIAFINATDWLDAATTAGAIDSSNVITSGPAICESTDLSEFITSEALAADAVSQVENYQSEADEQINSLYDSIYARSAYNTEFMDNLTNGQFSEISSSLTSNLTSASDVIDAVDTLFSDFMACVSLDSSYEKQDGTTVQCDSTSVFGQARSQFEEMENTYQSLLEEARSFRESIEAKMARYQELYDLVTQIVGVFSAGGISINLYLSTVDLGFTDYLESLVGDAFDSLSNLIPDPEEIYDDMVAQAESFMDDMFGEGSLIEISNALYEGNATALTTTIFDDYDPPYVNETLYEEQQAASAAVVSDVASELDSVTSEENGTSILDDFVETVGTNISEAAATLLDKADPREWSSFFSYSDDIFNQFSTGITNANDLALAFDYAYRIIYSFMLIRKYWNISAINTPPADVRTKAGIKAGTFQVKTNMMQKAGKLLASPALAIFIILLFLCLFGYAFYYAYSPIYEEYVNNCVDKCYFDIQNTIRDDDGNLRYDAQAEGTMLYRNAYVIAQQYAFSDGDYVASTEVDSLGVTMELSCSNRTITSIQSQSNEDDKLDYYNTRADSLIPKFEYLRTCVDTAAIRDAHPEYDFSELISDSTLPECVRNFSSFETFLETASLTVLQLDRTYDCNNIAACDFECSGPNEAILRGVTFNTACTSEWYAHAELLCFFCAILGYITSNLARLIFLNGIVKVSWRHLSSHRFALIASCREDGSIVYPEEVTEKGESFRKVIVRQLRIAIRAFERRGCLITLFGIAVVIPWIAILIALNRNLGFDSEKYCET</sequence>
<feature type="transmembrane region" description="Helical" evidence="3">
    <location>
        <begin position="702"/>
        <end position="728"/>
    </location>
</feature>
<organism evidence="4 5">
    <name type="scientific">Hondaea fermentalgiana</name>
    <dbReference type="NCBI Taxonomy" id="2315210"/>
    <lineage>
        <taxon>Eukaryota</taxon>
        <taxon>Sar</taxon>
        <taxon>Stramenopiles</taxon>
        <taxon>Bigyra</taxon>
        <taxon>Labyrinthulomycetes</taxon>
        <taxon>Thraustochytrida</taxon>
        <taxon>Thraustochytriidae</taxon>
        <taxon>Hondaea</taxon>
    </lineage>
</organism>
<accession>A0A2R5G5B7</accession>
<keyword evidence="3" id="KW-0812">Transmembrane</keyword>